<protein>
    <submittedName>
        <fullName evidence="3">NUC153 domain-containing protein</fullName>
    </submittedName>
</protein>
<evidence type="ECO:0000313" key="2">
    <source>
        <dbReference type="Proteomes" id="UP000038045"/>
    </source>
</evidence>
<organism evidence="2 3">
    <name type="scientific">Parastrongyloides trichosuri</name>
    <name type="common">Possum-specific nematode worm</name>
    <dbReference type="NCBI Taxonomy" id="131310"/>
    <lineage>
        <taxon>Eukaryota</taxon>
        <taxon>Metazoa</taxon>
        <taxon>Ecdysozoa</taxon>
        <taxon>Nematoda</taxon>
        <taxon>Chromadorea</taxon>
        <taxon>Rhabditida</taxon>
        <taxon>Tylenchina</taxon>
        <taxon>Panagrolaimomorpha</taxon>
        <taxon>Strongyloidoidea</taxon>
        <taxon>Strongyloididae</taxon>
        <taxon>Parastrongyloides</taxon>
    </lineage>
</organism>
<evidence type="ECO:0000313" key="3">
    <source>
        <dbReference type="WBParaSite" id="PTRK_0001378200.1"/>
    </source>
</evidence>
<keyword evidence="2" id="KW-1185">Reference proteome</keyword>
<accession>A0A0N4ZYB0</accession>
<dbReference type="Proteomes" id="UP000038045">
    <property type="component" value="Unplaced"/>
</dbReference>
<sequence length="167" mass="19656">MKPKNGVSTVEKINNYIENKQFKPNDDLFWDAKQQEESDDEAPEEMSFQGFTKKSSYKFSKMSSKAKKALREEKDEQNEKNIKKDADNNSIIESDEDLYDTKNEESFDNEKFDSDEEGNTNEVKEILKPKVPFNFKASLLSRKRKDEDLLLNTKKQNMYIRSKKVKM</sequence>
<feature type="region of interest" description="Disordered" evidence="1">
    <location>
        <begin position="64"/>
        <end position="123"/>
    </location>
</feature>
<dbReference type="WBParaSite" id="PTRK_0001378200.1">
    <property type="protein sequence ID" value="PTRK_0001378200.1"/>
    <property type="gene ID" value="PTRK_0001378200"/>
</dbReference>
<reference evidence="3" key="1">
    <citation type="submission" date="2017-02" db="UniProtKB">
        <authorList>
            <consortium name="WormBaseParasite"/>
        </authorList>
    </citation>
    <scope>IDENTIFICATION</scope>
</reference>
<feature type="region of interest" description="Disordered" evidence="1">
    <location>
        <begin position="31"/>
        <end position="50"/>
    </location>
</feature>
<dbReference type="AlphaFoldDB" id="A0A0N4ZYB0"/>
<feature type="compositionally biased region" description="Basic and acidic residues" evidence="1">
    <location>
        <begin position="69"/>
        <end position="87"/>
    </location>
</feature>
<feature type="compositionally biased region" description="Basic and acidic residues" evidence="1">
    <location>
        <begin position="99"/>
        <end position="112"/>
    </location>
</feature>
<proteinExistence type="predicted"/>
<name>A0A0N4ZYB0_PARTI</name>
<evidence type="ECO:0000256" key="1">
    <source>
        <dbReference type="SAM" id="MobiDB-lite"/>
    </source>
</evidence>